<name>G2Y0Z9_BOTF4</name>
<evidence type="ECO:0000313" key="2">
    <source>
        <dbReference type="Proteomes" id="UP000008177"/>
    </source>
</evidence>
<evidence type="ECO:0000313" key="1">
    <source>
        <dbReference type="EMBL" id="CCD46314.1"/>
    </source>
</evidence>
<reference evidence="2" key="1">
    <citation type="journal article" date="2011" name="PLoS Genet.">
        <title>Genomic analysis of the necrotrophic fungal pathogens Sclerotinia sclerotiorum and Botrytis cinerea.</title>
        <authorList>
            <person name="Amselem J."/>
            <person name="Cuomo C.A."/>
            <person name="van Kan J.A."/>
            <person name="Viaud M."/>
            <person name="Benito E.P."/>
            <person name="Couloux A."/>
            <person name="Coutinho P.M."/>
            <person name="de Vries R.P."/>
            <person name="Dyer P.S."/>
            <person name="Fillinger S."/>
            <person name="Fournier E."/>
            <person name="Gout L."/>
            <person name="Hahn M."/>
            <person name="Kohn L."/>
            <person name="Lapalu N."/>
            <person name="Plummer K.M."/>
            <person name="Pradier J.M."/>
            <person name="Quevillon E."/>
            <person name="Sharon A."/>
            <person name="Simon A."/>
            <person name="ten Have A."/>
            <person name="Tudzynski B."/>
            <person name="Tudzynski P."/>
            <person name="Wincker P."/>
            <person name="Andrew M."/>
            <person name="Anthouard V."/>
            <person name="Beever R.E."/>
            <person name="Beffa R."/>
            <person name="Benoit I."/>
            <person name="Bouzid O."/>
            <person name="Brault B."/>
            <person name="Chen Z."/>
            <person name="Choquer M."/>
            <person name="Collemare J."/>
            <person name="Cotton P."/>
            <person name="Danchin E.G."/>
            <person name="Da Silva C."/>
            <person name="Gautier A."/>
            <person name="Giraud C."/>
            <person name="Giraud T."/>
            <person name="Gonzalez C."/>
            <person name="Grossetete S."/>
            <person name="Guldener U."/>
            <person name="Henrissat B."/>
            <person name="Howlett B.J."/>
            <person name="Kodira C."/>
            <person name="Kretschmer M."/>
            <person name="Lappartient A."/>
            <person name="Leroch M."/>
            <person name="Levis C."/>
            <person name="Mauceli E."/>
            <person name="Neuveglise C."/>
            <person name="Oeser B."/>
            <person name="Pearson M."/>
            <person name="Poulain J."/>
            <person name="Poussereau N."/>
            <person name="Quesneville H."/>
            <person name="Rascle C."/>
            <person name="Schumacher J."/>
            <person name="Segurens B."/>
            <person name="Sexton A."/>
            <person name="Silva E."/>
            <person name="Sirven C."/>
            <person name="Soanes D.M."/>
            <person name="Talbot N.J."/>
            <person name="Templeton M."/>
            <person name="Yandava C."/>
            <person name="Yarden O."/>
            <person name="Zeng Q."/>
            <person name="Rollins J.A."/>
            <person name="Lebrun M.H."/>
            <person name="Dickman M."/>
        </authorList>
    </citation>
    <scope>NUCLEOTIDE SEQUENCE [LARGE SCALE GENOMIC DNA]</scope>
    <source>
        <strain evidence="2">T4</strain>
    </source>
</reference>
<dbReference type="EMBL" id="FQ790281">
    <property type="protein sequence ID" value="CCD46314.1"/>
    <property type="molecule type" value="Genomic_DNA"/>
</dbReference>
<dbReference type="HOGENOM" id="CLU_2849410_0_0_1"/>
<dbReference type="AlphaFoldDB" id="G2Y0Z9"/>
<dbReference type="Proteomes" id="UP000008177">
    <property type="component" value="Unplaced contigs"/>
</dbReference>
<protein>
    <submittedName>
        <fullName evidence="1">Uncharacterized protein</fullName>
    </submittedName>
</protein>
<proteinExistence type="predicted"/>
<dbReference type="InParanoid" id="G2Y0Z9"/>
<sequence length="65" mass="7675">MSQQRNQQNACVKGGQKLKENYTSRCLFFRINDKWLSKTLLILFDCFSSTSSSRMQHLGGFYYRI</sequence>
<accession>G2Y0Z9</accession>
<gene>
    <name evidence="1" type="ORF">BofuT4_uP118640.1</name>
</gene>
<organism evidence="1 2">
    <name type="scientific">Botryotinia fuckeliana (strain T4)</name>
    <name type="common">Noble rot fungus</name>
    <name type="synonym">Botrytis cinerea</name>
    <dbReference type="NCBI Taxonomy" id="999810"/>
    <lineage>
        <taxon>Eukaryota</taxon>
        <taxon>Fungi</taxon>
        <taxon>Dikarya</taxon>
        <taxon>Ascomycota</taxon>
        <taxon>Pezizomycotina</taxon>
        <taxon>Leotiomycetes</taxon>
        <taxon>Helotiales</taxon>
        <taxon>Sclerotiniaceae</taxon>
        <taxon>Botrytis</taxon>
    </lineage>
</organism>